<evidence type="ECO:0000313" key="1">
    <source>
        <dbReference type="EMBL" id="KTD59880.1"/>
    </source>
</evidence>
<dbReference type="EMBL" id="LNYU01000051">
    <property type="protein sequence ID" value="KTD59880.1"/>
    <property type="molecule type" value="Genomic_DNA"/>
</dbReference>
<gene>
    <name evidence="1" type="ORF">Lsan_2136</name>
</gene>
<proteinExistence type="predicted"/>
<dbReference type="OrthoDB" id="5635381at2"/>
<keyword evidence="2" id="KW-1185">Reference proteome</keyword>
<accession>A0A0W0YSK7</accession>
<sequence length="262" mass="30706">MNLFQSLLEHAYYQTPFTIPRQCIEEAIIRFFEFLTLPDGVKNNIDFQLREGHRRGDVGYKKRIASDDDYRDDKEFFHFHPDIFRRYKNFIDEHPIVSNFLNVAYDIWLEAEVTVKLLLRQLEDQFPGCIETIFPDGKSETLLRFLKYDWQVCGQYLAKPHYDAAAVSLAIAEDKPGLRIGKNQSSLQLIQHQEDKAVFFISSNYKRVFGEQCLFNPAWHDVIQIDKTKIGAPYSRWAIVAFFVPYGVAELPRSLTHRCIKT</sequence>
<dbReference type="RefSeq" id="WP_058514397.1">
    <property type="nucleotide sequence ID" value="NZ_CAAAIH010000058.1"/>
</dbReference>
<comment type="caution">
    <text evidence="1">The sequence shown here is derived from an EMBL/GenBank/DDBJ whole genome shotgun (WGS) entry which is preliminary data.</text>
</comment>
<dbReference type="SUPFAM" id="SSF51197">
    <property type="entry name" value="Clavaminate synthase-like"/>
    <property type="match status" value="1"/>
</dbReference>
<name>A0A0W0YSK7_9GAMM</name>
<dbReference type="Proteomes" id="UP000054703">
    <property type="component" value="Unassembled WGS sequence"/>
</dbReference>
<evidence type="ECO:0000313" key="2">
    <source>
        <dbReference type="Proteomes" id="UP000054703"/>
    </source>
</evidence>
<protein>
    <recommendedName>
        <fullName evidence="3">Prolyl 4-hydroxylase alpha subunit Fe(2+) 2OG dioxygenase domain-containing protein</fullName>
    </recommendedName>
</protein>
<organism evidence="1 2">
    <name type="scientific">Legionella santicrucis</name>
    <dbReference type="NCBI Taxonomy" id="45074"/>
    <lineage>
        <taxon>Bacteria</taxon>
        <taxon>Pseudomonadati</taxon>
        <taxon>Pseudomonadota</taxon>
        <taxon>Gammaproteobacteria</taxon>
        <taxon>Legionellales</taxon>
        <taxon>Legionellaceae</taxon>
        <taxon>Legionella</taxon>
    </lineage>
</organism>
<dbReference type="InterPro" id="IPR027443">
    <property type="entry name" value="IPNS-like_sf"/>
</dbReference>
<dbReference type="AlphaFoldDB" id="A0A0W0YSK7"/>
<reference evidence="1 2" key="1">
    <citation type="submission" date="2015-11" db="EMBL/GenBank/DDBJ databases">
        <title>Genomic analysis of 38 Legionella species identifies large and diverse effector repertoires.</title>
        <authorList>
            <person name="Burstein D."/>
            <person name="Amaro F."/>
            <person name="Zusman T."/>
            <person name="Lifshitz Z."/>
            <person name="Cohen O."/>
            <person name="Gilbert J.A."/>
            <person name="Pupko T."/>
            <person name="Shuman H.A."/>
            <person name="Segal G."/>
        </authorList>
    </citation>
    <scope>NUCLEOTIDE SEQUENCE [LARGE SCALE GENOMIC DNA]</scope>
    <source>
        <strain evidence="1 2">SC-63-C7</strain>
    </source>
</reference>
<dbReference type="Gene3D" id="2.60.120.330">
    <property type="entry name" value="B-lactam Antibiotic, Isopenicillin N Synthase, Chain"/>
    <property type="match status" value="1"/>
</dbReference>
<dbReference type="PATRIC" id="fig|45074.5.peg.2281"/>
<evidence type="ECO:0008006" key="3">
    <source>
        <dbReference type="Google" id="ProtNLM"/>
    </source>
</evidence>